<proteinExistence type="predicted"/>
<feature type="region of interest" description="Disordered" evidence="1">
    <location>
        <begin position="1"/>
        <end position="37"/>
    </location>
</feature>
<reference evidence="4 5" key="1">
    <citation type="submission" date="2016-10" db="EMBL/GenBank/DDBJ databases">
        <authorList>
            <person name="Varghese N."/>
            <person name="Submissions S."/>
        </authorList>
    </citation>
    <scope>NUCLEOTIDE SEQUENCE [LARGE SCALE GENOMIC DNA]</scope>
    <source>
        <strain evidence="4 5">DSM 16525</strain>
    </source>
</reference>
<accession>A0A511SZB1</accession>
<dbReference type="AlphaFoldDB" id="A0A511SZB1"/>
<dbReference type="PANTHER" id="PTHR21248">
    <property type="entry name" value="CARDIOLIPIN SYNTHASE"/>
    <property type="match status" value="1"/>
</dbReference>
<dbReference type="CDD" id="cd09159">
    <property type="entry name" value="PLDc_ybhO_like_2"/>
    <property type="match status" value="1"/>
</dbReference>
<comment type="caution">
    <text evidence="3">The sequence shown here is derived from an EMBL/GenBank/DDBJ whole genome shotgun (WGS) entry which is preliminary data.</text>
</comment>
<gene>
    <name evidence="3" type="primary">cls_1</name>
    <name evidence="3" type="ORF">MFU01_22770</name>
    <name evidence="4" type="ORF">SAMN05443572_104135</name>
</gene>
<evidence type="ECO:0000259" key="2">
    <source>
        <dbReference type="PROSITE" id="PS50035"/>
    </source>
</evidence>
<dbReference type="RefSeq" id="WP_074953255.1">
    <property type="nucleotide sequence ID" value="NZ_BJXR01000023.1"/>
</dbReference>
<dbReference type="Proteomes" id="UP000321514">
    <property type="component" value="Unassembled WGS sequence"/>
</dbReference>
<dbReference type="GO" id="GO:0008808">
    <property type="term" value="F:cardiolipin synthase activity"/>
    <property type="evidence" value="ECO:0007669"/>
    <property type="project" value="TreeGrafter"/>
</dbReference>
<feature type="domain" description="PLD phosphodiesterase" evidence="2">
    <location>
        <begin position="339"/>
        <end position="366"/>
    </location>
</feature>
<reference evidence="3 6" key="2">
    <citation type="submission" date="2019-07" db="EMBL/GenBank/DDBJ databases">
        <title>Whole genome shotgun sequence of Myxococcus fulvus NBRC 100333.</title>
        <authorList>
            <person name="Hosoyama A."/>
            <person name="Uohara A."/>
            <person name="Ohji S."/>
            <person name="Ichikawa N."/>
        </authorList>
    </citation>
    <scope>NUCLEOTIDE SEQUENCE [LARGE SCALE GENOMIC DNA]</scope>
    <source>
        <strain evidence="3 6">NBRC 100333</strain>
    </source>
</reference>
<name>A0A511SZB1_MYXFU</name>
<dbReference type="Proteomes" id="UP000183760">
    <property type="component" value="Unassembled WGS sequence"/>
</dbReference>
<dbReference type="CDD" id="cd09110">
    <property type="entry name" value="PLDc_CLS_1"/>
    <property type="match status" value="1"/>
</dbReference>
<dbReference type="EMBL" id="BJXR01000023">
    <property type="protein sequence ID" value="GEN07240.1"/>
    <property type="molecule type" value="Genomic_DNA"/>
</dbReference>
<protein>
    <submittedName>
        <fullName evidence="3 4">Cardiolipin synthase</fullName>
    </submittedName>
</protein>
<dbReference type="Gene3D" id="3.30.870.10">
    <property type="entry name" value="Endonuclease Chain A"/>
    <property type="match status" value="2"/>
</dbReference>
<evidence type="ECO:0000313" key="5">
    <source>
        <dbReference type="Proteomes" id="UP000183760"/>
    </source>
</evidence>
<evidence type="ECO:0000256" key="1">
    <source>
        <dbReference type="SAM" id="MobiDB-lite"/>
    </source>
</evidence>
<dbReference type="InterPro" id="IPR001736">
    <property type="entry name" value="PLipase_D/transphosphatidylase"/>
</dbReference>
<dbReference type="STRING" id="1334629.MFUL124B02_37150"/>
<dbReference type="PANTHER" id="PTHR21248:SF22">
    <property type="entry name" value="PHOSPHOLIPASE D"/>
    <property type="match status" value="1"/>
</dbReference>
<dbReference type="SUPFAM" id="SSF56024">
    <property type="entry name" value="Phospholipase D/nuclease"/>
    <property type="match status" value="2"/>
</dbReference>
<keyword evidence="5" id="KW-1185">Reference proteome</keyword>
<dbReference type="SMART" id="SM00155">
    <property type="entry name" value="PLDc"/>
    <property type="match status" value="2"/>
</dbReference>
<evidence type="ECO:0000313" key="4">
    <source>
        <dbReference type="EMBL" id="SET97189.1"/>
    </source>
</evidence>
<feature type="domain" description="PLD phosphodiesterase" evidence="2">
    <location>
        <begin position="163"/>
        <end position="186"/>
    </location>
</feature>
<evidence type="ECO:0000313" key="6">
    <source>
        <dbReference type="Proteomes" id="UP000321514"/>
    </source>
</evidence>
<dbReference type="GO" id="GO:0016020">
    <property type="term" value="C:membrane"/>
    <property type="evidence" value="ECO:0007669"/>
    <property type="project" value="TreeGrafter"/>
</dbReference>
<dbReference type="PROSITE" id="PS50035">
    <property type="entry name" value="PLD"/>
    <property type="match status" value="2"/>
</dbReference>
<dbReference type="InterPro" id="IPR025202">
    <property type="entry name" value="PLD-like_dom"/>
</dbReference>
<dbReference type="EMBL" id="FOIB01000004">
    <property type="protein sequence ID" value="SET97189.1"/>
    <property type="molecule type" value="Genomic_DNA"/>
</dbReference>
<dbReference type="GO" id="GO:0032049">
    <property type="term" value="P:cardiolipin biosynthetic process"/>
    <property type="evidence" value="ECO:0007669"/>
    <property type="project" value="UniProtKB-ARBA"/>
</dbReference>
<feature type="compositionally biased region" description="Basic and acidic residues" evidence="1">
    <location>
        <begin position="21"/>
        <end position="34"/>
    </location>
</feature>
<dbReference type="OrthoDB" id="9762009at2"/>
<dbReference type="Pfam" id="PF13091">
    <property type="entry name" value="PLDc_2"/>
    <property type="match status" value="2"/>
</dbReference>
<evidence type="ECO:0000313" key="3">
    <source>
        <dbReference type="EMBL" id="GEN07240.1"/>
    </source>
</evidence>
<sequence length="426" mass="47741">MDEPQDLSETEILPQPGAHGFDSERERGKHEMKGPFELPPGPRGFSFSLYQSTGAALMTGHRLELLDNGAVFDRMVEDIRAARESVHILVYIWRPCDVSDRIIDALVDRSHAGVACRVVVDPVGSEELSGDKDFDQKVEKVLSAAGVEVHYYRLLAGKVMGRLLGRTHQKLVIIDGRIAYTGGFGFWKVWDGDGLSPEAWRDTSVRVEGPAARDMQLSFSRYWQESGGGLLPPDTFPEPMLVGDSEACFVESAGKLGITDAERMVRMVIAAARERLWIANAYFSPPNEILEQLEEKCRQGVEIRVLGPGPVHDVKVIRASQRSTYERLLEAGVRIYEYQPSMMHAKTMIVDDWLAVVGSTNLDSLSLNKLGEGSLIIHDKEFVRKMERCWAKDLRVSKEISLENGGRTNPWRRLARRATQLVGHDR</sequence>
<organism evidence="3 6">
    <name type="scientific">Myxococcus fulvus</name>
    <dbReference type="NCBI Taxonomy" id="33"/>
    <lineage>
        <taxon>Bacteria</taxon>
        <taxon>Pseudomonadati</taxon>
        <taxon>Myxococcota</taxon>
        <taxon>Myxococcia</taxon>
        <taxon>Myxococcales</taxon>
        <taxon>Cystobacterineae</taxon>
        <taxon>Myxococcaceae</taxon>
        <taxon>Myxococcus</taxon>
    </lineage>
</organism>